<dbReference type="InterPro" id="IPR001611">
    <property type="entry name" value="Leu-rich_rpt"/>
</dbReference>
<dbReference type="InterPro" id="IPR058192">
    <property type="entry name" value="WHD_ROQ1-like"/>
</dbReference>
<dbReference type="PROSITE" id="PS51450">
    <property type="entry name" value="LRR"/>
    <property type="match status" value="1"/>
</dbReference>
<name>A0AAE0E3E2_9ROSI</name>
<sequence>MILGGGNVSRGHLYVGRTFTRNRLGRKKLLIVFDDVSGYQQLEFLIGYFDYLNSRSRIIITSRDMQVLRNCSVEQIYQVNELFHDEALKLFSRYAFKQNHPPVEYMELSNKIVSHTGRVPLALTVLGSMLREREKPEWETVLSKITRIIDRQTYDVLKLSYDKLDDIERYMFLDIACFFVGEDKDLVETFMHATCIYAYGLHVLVDKSLLTVSKLKNKIEMHNLIRAMGREIVRTESVENPARRSRLWHHEDIYGVLKRNTGTDEVLGISLDMSKIRNIQLDPGAFSKMHNLRFLKFYNSANEMNSKVHLFQGTTLPSRELSYFYWHAYPLKSLPSDFNPRKLCALHLPYSNLEQLPNEHFFKLKYINLSHSKLTKIPDIPVAPSLESLILEGCNNLLEIPSSVGYLDKLVTLNLRDCKSLKSLPNYIHLKSLKILILSGCSNLSKFPEMLDNIKELYLGGTIIEELPSSIEYLSCLIILDLENCSRLTCLPNGICKLKCLEELNLTGCSQLGRLPDDLGSLKALKKLKV</sequence>
<dbReference type="FunFam" id="3.80.10.10:FF:000386">
    <property type="entry name" value="Disease resistance protein RPS4"/>
    <property type="match status" value="1"/>
</dbReference>
<dbReference type="GO" id="GO:0006952">
    <property type="term" value="P:defense response"/>
    <property type="evidence" value="ECO:0007669"/>
    <property type="project" value="UniProtKB-KW"/>
</dbReference>
<proteinExistence type="predicted"/>
<dbReference type="Pfam" id="PF23282">
    <property type="entry name" value="WHD_ROQ1"/>
    <property type="match status" value="1"/>
</dbReference>
<keyword evidence="3" id="KW-0611">Plant defense</keyword>
<dbReference type="InterPro" id="IPR032675">
    <property type="entry name" value="LRR_dom_sf"/>
</dbReference>
<accession>A0AAE0E3E2</accession>
<dbReference type="PRINTS" id="PR00364">
    <property type="entry name" value="DISEASERSIST"/>
</dbReference>
<dbReference type="InterPro" id="IPR002182">
    <property type="entry name" value="NB-ARC"/>
</dbReference>
<reference evidence="7" key="1">
    <citation type="journal article" date="2023" name="Plant J.">
        <title>Genome sequences and population genomics provide insights into the demographic history, inbreeding, and mutation load of two 'living fossil' tree species of Dipteronia.</title>
        <authorList>
            <person name="Feng Y."/>
            <person name="Comes H.P."/>
            <person name="Chen J."/>
            <person name="Zhu S."/>
            <person name="Lu R."/>
            <person name="Zhang X."/>
            <person name="Li P."/>
            <person name="Qiu J."/>
            <person name="Olsen K.M."/>
            <person name="Qiu Y."/>
        </authorList>
    </citation>
    <scope>NUCLEOTIDE SEQUENCE</scope>
    <source>
        <strain evidence="7">NBL</strain>
    </source>
</reference>
<evidence type="ECO:0000259" key="6">
    <source>
        <dbReference type="Pfam" id="PF23598"/>
    </source>
</evidence>
<dbReference type="SUPFAM" id="SSF52540">
    <property type="entry name" value="P-loop containing nucleoside triphosphate hydrolases"/>
    <property type="match status" value="1"/>
</dbReference>
<protein>
    <submittedName>
        <fullName evidence="7">Uncharacterized protein</fullName>
    </submittedName>
</protein>
<evidence type="ECO:0000256" key="1">
    <source>
        <dbReference type="ARBA" id="ARBA00022614"/>
    </source>
</evidence>
<dbReference type="InterPro" id="IPR027417">
    <property type="entry name" value="P-loop_NTPase"/>
</dbReference>
<evidence type="ECO:0000259" key="5">
    <source>
        <dbReference type="Pfam" id="PF23282"/>
    </source>
</evidence>
<dbReference type="Proteomes" id="UP001281410">
    <property type="component" value="Unassembled WGS sequence"/>
</dbReference>
<comment type="caution">
    <text evidence="7">The sequence shown here is derived from an EMBL/GenBank/DDBJ whole genome shotgun (WGS) entry which is preliminary data.</text>
</comment>
<dbReference type="Pfam" id="PF23598">
    <property type="entry name" value="LRR_14"/>
    <property type="match status" value="1"/>
</dbReference>
<dbReference type="InterPro" id="IPR036390">
    <property type="entry name" value="WH_DNA-bd_sf"/>
</dbReference>
<gene>
    <name evidence="7" type="ORF">Dsin_018765</name>
</gene>
<dbReference type="InterPro" id="IPR044974">
    <property type="entry name" value="Disease_R_plants"/>
</dbReference>
<dbReference type="Gene3D" id="3.40.50.300">
    <property type="entry name" value="P-loop containing nucleotide triphosphate hydrolases"/>
    <property type="match status" value="1"/>
</dbReference>
<evidence type="ECO:0000259" key="4">
    <source>
        <dbReference type="Pfam" id="PF00931"/>
    </source>
</evidence>
<feature type="domain" description="Disease resistance R13L4/SHOC-2-like LRR" evidence="6">
    <location>
        <begin position="415"/>
        <end position="530"/>
    </location>
</feature>
<feature type="domain" description="NB-ARC" evidence="4">
    <location>
        <begin position="22"/>
        <end position="99"/>
    </location>
</feature>
<dbReference type="Gene3D" id="1.10.8.430">
    <property type="entry name" value="Helical domain of apoptotic protease-activating factors"/>
    <property type="match status" value="1"/>
</dbReference>
<dbReference type="PANTHER" id="PTHR11017:SF570">
    <property type="entry name" value="DISEASE RESISTANCE PROTEIN (TIR-NBS CLASS)-RELATED"/>
    <property type="match status" value="1"/>
</dbReference>
<dbReference type="InterPro" id="IPR055414">
    <property type="entry name" value="LRR_R13L4/SHOC2-like"/>
</dbReference>
<dbReference type="Pfam" id="PF00931">
    <property type="entry name" value="NB-ARC"/>
    <property type="match status" value="1"/>
</dbReference>
<evidence type="ECO:0000256" key="2">
    <source>
        <dbReference type="ARBA" id="ARBA00022737"/>
    </source>
</evidence>
<dbReference type="AlphaFoldDB" id="A0AAE0E3E2"/>
<dbReference type="GO" id="GO:0043531">
    <property type="term" value="F:ADP binding"/>
    <property type="evidence" value="ECO:0007669"/>
    <property type="project" value="InterPro"/>
</dbReference>
<dbReference type="Gene3D" id="3.80.10.10">
    <property type="entry name" value="Ribonuclease Inhibitor"/>
    <property type="match status" value="2"/>
</dbReference>
<dbReference type="SUPFAM" id="SSF46785">
    <property type="entry name" value="Winged helix' DNA-binding domain"/>
    <property type="match status" value="1"/>
</dbReference>
<feature type="domain" description="Disease resistance protein Roq1-like winged-helix" evidence="5">
    <location>
        <begin position="168"/>
        <end position="237"/>
    </location>
</feature>
<keyword evidence="1" id="KW-0433">Leucine-rich repeat</keyword>
<keyword evidence="8" id="KW-1185">Reference proteome</keyword>
<evidence type="ECO:0000256" key="3">
    <source>
        <dbReference type="ARBA" id="ARBA00022821"/>
    </source>
</evidence>
<dbReference type="GO" id="GO:0051707">
    <property type="term" value="P:response to other organism"/>
    <property type="evidence" value="ECO:0007669"/>
    <property type="project" value="UniProtKB-ARBA"/>
</dbReference>
<dbReference type="EMBL" id="JANJYJ010000006">
    <property type="protein sequence ID" value="KAK3204719.1"/>
    <property type="molecule type" value="Genomic_DNA"/>
</dbReference>
<dbReference type="SUPFAM" id="SSF52058">
    <property type="entry name" value="L domain-like"/>
    <property type="match status" value="1"/>
</dbReference>
<dbReference type="PANTHER" id="PTHR11017">
    <property type="entry name" value="LEUCINE-RICH REPEAT-CONTAINING PROTEIN"/>
    <property type="match status" value="1"/>
</dbReference>
<keyword evidence="2" id="KW-0677">Repeat</keyword>
<evidence type="ECO:0000313" key="7">
    <source>
        <dbReference type="EMBL" id="KAK3204719.1"/>
    </source>
</evidence>
<organism evidence="7 8">
    <name type="scientific">Dipteronia sinensis</name>
    <dbReference type="NCBI Taxonomy" id="43782"/>
    <lineage>
        <taxon>Eukaryota</taxon>
        <taxon>Viridiplantae</taxon>
        <taxon>Streptophyta</taxon>
        <taxon>Embryophyta</taxon>
        <taxon>Tracheophyta</taxon>
        <taxon>Spermatophyta</taxon>
        <taxon>Magnoliopsida</taxon>
        <taxon>eudicotyledons</taxon>
        <taxon>Gunneridae</taxon>
        <taxon>Pentapetalae</taxon>
        <taxon>rosids</taxon>
        <taxon>malvids</taxon>
        <taxon>Sapindales</taxon>
        <taxon>Sapindaceae</taxon>
        <taxon>Hippocastanoideae</taxon>
        <taxon>Acereae</taxon>
        <taxon>Dipteronia</taxon>
    </lineage>
</organism>
<evidence type="ECO:0000313" key="8">
    <source>
        <dbReference type="Proteomes" id="UP001281410"/>
    </source>
</evidence>
<dbReference type="InterPro" id="IPR042197">
    <property type="entry name" value="Apaf_helical"/>
</dbReference>